<dbReference type="PANTHER" id="PTHR22595:SF79">
    <property type="entry name" value="CHITINASE 12"/>
    <property type="match status" value="1"/>
</dbReference>
<dbReference type="Proteomes" id="UP001240236">
    <property type="component" value="Unassembled WGS sequence"/>
</dbReference>
<reference evidence="6 7" key="1">
    <citation type="submission" date="2023-07" db="EMBL/GenBank/DDBJ databases">
        <title>Sequencing the genomes of 1000 actinobacteria strains.</title>
        <authorList>
            <person name="Klenk H.-P."/>
        </authorList>
    </citation>
    <scope>NUCLEOTIDE SEQUENCE [LARGE SCALE GENOMIC DNA]</scope>
    <source>
        <strain evidence="6 7">DSM 44709</strain>
    </source>
</reference>
<feature type="domain" description="Transglycosylase SLT" evidence="5">
    <location>
        <begin position="119"/>
        <end position="221"/>
    </location>
</feature>
<evidence type="ECO:0000313" key="6">
    <source>
        <dbReference type="EMBL" id="MDQ0364731.1"/>
    </source>
</evidence>
<dbReference type="PANTHER" id="PTHR22595">
    <property type="entry name" value="CHITINASE-RELATED"/>
    <property type="match status" value="1"/>
</dbReference>
<keyword evidence="3" id="KW-0812">Transmembrane</keyword>
<evidence type="ECO:0000259" key="5">
    <source>
        <dbReference type="Pfam" id="PF01464"/>
    </source>
</evidence>
<dbReference type="Gene3D" id="3.30.20.10">
    <property type="entry name" value="Endochitinase, domain 2"/>
    <property type="match status" value="1"/>
</dbReference>
<dbReference type="AlphaFoldDB" id="A0AAE3VVS0"/>
<proteinExistence type="predicted"/>
<gene>
    <name evidence="6" type="ORF">J2S42_001400</name>
</gene>
<evidence type="ECO:0000256" key="1">
    <source>
        <dbReference type="ARBA" id="ARBA00022821"/>
    </source>
</evidence>
<dbReference type="InterPro" id="IPR023346">
    <property type="entry name" value="Lysozyme-like_dom_sf"/>
</dbReference>
<dbReference type="Pfam" id="PF00182">
    <property type="entry name" value="Glyco_hydro_19"/>
    <property type="match status" value="1"/>
</dbReference>
<keyword evidence="1" id="KW-0611">Plant defense</keyword>
<evidence type="ECO:0008006" key="8">
    <source>
        <dbReference type="Google" id="ProtNLM"/>
    </source>
</evidence>
<comment type="caution">
    <text evidence="6">The sequence shown here is derived from an EMBL/GenBank/DDBJ whole genome shotgun (WGS) entry which is preliminary data.</text>
</comment>
<dbReference type="InterPro" id="IPR008258">
    <property type="entry name" value="Transglycosylase_SLT_dom_1"/>
</dbReference>
<keyword evidence="3" id="KW-0472">Membrane</keyword>
<dbReference type="InterPro" id="IPR000726">
    <property type="entry name" value="Glyco_hydro_19_cat"/>
</dbReference>
<organism evidence="6 7">
    <name type="scientific">Catenuloplanes indicus</name>
    <dbReference type="NCBI Taxonomy" id="137267"/>
    <lineage>
        <taxon>Bacteria</taxon>
        <taxon>Bacillati</taxon>
        <taxon>Actinomycetota</taxon>
        <taxon>Actinomycetes</taxon>
        <taxon>Micromonosporales</taxon>
        <taxon>Micromonosporaceae</taxon>
        <taxon>Catenuloplanes</taxon>
    </lineage>
</organism>
<keyword evidence="7" id="KW-1185">Reference proteome</keyword>
<accession>A0AAE3VVS0</accession>
<name>A0AAE3VVS0_9ACTN</name>
<dbReference type="RefSeq" id="WP_307236368.1">
    <property type="nucleotide sequence ID" value="NZ_JAUSUZ010000001.1"/>
</dbReference>
<dbReference type="GO" id="GO:0006032">
    <property type="term" value="P:chitin catabolic process"/>
    <property type="evidence" value="ECO:0007669"/>
    <property type="project" value="InterPro"/>
</dbReference>
<dbReference type="CDD" id="cd00325">
    <property type="entry name" value="chitinase_GH19"/>
    <property type="match status" value="1"/>
</dbReference>
<evidence type="ECO:0000256" key="2">
    <source>
        <dbReference type="ARBA" id="ARBA00023157"/>
    </source>
</evidence>
<protein>
    <recommendedName>
        <fullName evidence="8">Chitinase</fullName>
    </recommendedName>
</protein>
<dbReference type="GO" id="GO:0016998">
    <property type="term" value="P:cell wall macromolecule catabolic process"/>
    <property type="evidence" value="ECO:0007669"/>
    <property type="project" value="InterPro"/>
</dbReference>
<evidence type="ECO:0000313" key="7">
    <source>
        <dbReference type="Proteomes" id="UP001240236"/>
    </source>
</evidence>
<feature type="transmembrane region" description="Helical" evidence="3">
    <location>
        <begin position="35"/>
        <end position="63"/>
    </location>
</feature>
<evidence type="ECO:0000259" key="4">
    <source>
        <dbReference type="Pfam" id="PF00182"/>
    </source>
</evidence>
<dbReference type="GO" id="GO:0006952">
    <property type="term" value="P:defense response"/>
    <property type="evidence" value="ECO:0007669"/>
    <property type="project" value="UniProtKB-KW"/>
</dbReference>
<dbReference type="EMBL" id="JAUSUZ010000001">
    <property type="protein sequence ID" value="MDQ0364731.1"/>
    <property type="molecule type" value="Genomic_DNA"/>
</dbReference>
<dbReference type="SUPFAM" id="SSF53955">
    <property type="entry name" value="Lysozyme-like"/>
    <property type="match status" value="2"/>
</dbReference>
<keyword evidence="2" id="KW-1015">Disulfide bond</keyword>
<sequence>MSAKGLQRGARAARAAQAAGEGAGPGERKPVDATAIVGIAISVLGLLPVAVLALICLLALALFAGMGGASTPADTSASNGPAVAEALLGGDPHSELSAESIPEPALVEALREAGRECPMISAVVLAAQIMEESGFDPATTGPHGEIGISQLPPDVFDRLGEDDDDSGEASARDPIDSIFAQARYLCELGDAVQRLIDDGKASGERLTLALLAYDIGLAEVESRGGMPFPDLGSYPYRVRALFPQFTNGRPEPPGKGAPPPGGAGKLDEAAFNEIFPGRIPFYTYAGLMTAMAKYPAFGQTGDETTRKREIAAFLANVNQESGGLRYVEEINQSAWGNYCNAGAPYGCPAGQRAYHGRGPIQLSWNTNYHAAGQALNLDLLNNPDLVMTNASVAWQTALWFWMTQSGAGTMTPHAAMTNGAGFGETIRSINGVLECHGGQPAAIANRVNSYRDYTRILGVTPGDRLEC</sequence>
<dbReference type="Gene3D" id="1.10.530.10">
    <property type="match status" value="2"/>
</dbReference>
<dbReference type="GO" id="GO:0004568">
    <property type="term" value="F:chitinase activity"/>
    <property type="evidence" value="ECO:0007669"/>
    <property type="project" value="InterPro"/>
</dbReference>
<evidence type="ECO:0000256" key="3">
    <source>
        <dbReference type="SAM" id="Phobius"/>
    </source>
</evidence>
<dbReference type="Pfam" id="PF01464">
    <property type="entry name" value="SLT"/>
    <property type="match status" value="1"/>
</dbReference>
<feature type="domain" description="Glycoside hydrolase family 19 catalytic" evidence="4">
    <location>
        <begin position="280"/>
        <end position="467"/>
    </location>
</feature>
<keyword evidence="3" id="KW-1133">Transmembrane helix</keyword>